<evidence type="ECO:0000313" key="3">
    <source>
        <dbReference type="Proteomes" id="UP000319927"/>
    </source>
</evidence>
<feature type="domain" description="ATPase BadF/BadG/BcrA/BcrD type" evidence="1">
    <location>
        <begin position="7"/>
        <end position="306"/>
    </location>
</feature>
<evidence type="ECO:0000259" key="1">
    <source>
        <dbReference type="Pfam" id="PF01869"/>
    </source>
</evidence>
<protein>
    <submittedName>
        <fullName evidence="2">N-acetylglucosamine kinase-like BadF-type ATPase</fullName>
    </submittedName>
</protein>
<dbReference type="InterPro" id="IPR052519">
    <property type="entry name" value="Euk-type_GlcNAc_Kinase"/>
</dbReference>
<dbReference type="Gene3D" id="3.30.420.40">
    <property type="match status" value="2"/>
</dbReference>
<reference evidence="2 3" key="1">
    <citation type="submission" date="2019-06" db="EMBL/GenBank/DDBJ databases">
        <title>Sequencing the genomes of 1000 actinobacteria strains.</title>
        <authorList>
            <person name="Klenk H.-P."/>
        </authorList>
    </citation>
    <scope>NUCLEOTIDE SEQUENCE [LARGE SCALE GENOMIC DNA]</scope>
    <source>
        <strain evidence="2 3">DSM 102131</strain>
    </source>
</reference>
<comment type="caution">
    <text evidence="2">The sequence shown here is derived from an EMBL/GenBank/DDBJ whole genome shotgun (WGS) entry which is preliminary data.</text>
</comment>
<dbReference type="PANTHER" id="PTHR43190">
    <property type="entry name" value="N-ACETYL-D-GLUCOSAMINE KINASE"/>
    <property type="match status" value="1"/>
</dbReference>
<keyword evidence="2" id="KW-0418">Kinase</keyword>
<sequence length="329" mass="33057">MSDTVVVGLDVGGTSTRATALTLAGERLGTGRGGGGNPTSHGADRAAAELLTALRGALAGVDPTRVRAGTIGLAGAARLLADPAGRAAFDRAWAEAGLHCPYAVHGDALVAYASGTAAPDGTVLIAGTGAIAAQVRDLRLDRVADGHGWLLGDAGSGFWLGREAVRRLLATLDSAGTPGPLGRRLLTELLGTAEVAARPRDTVDALIQAVTRRPPVELARLAPLVVAAAVEGEPEAVALIERAAAHLVDSAGRIRPDGAVTPIVLGGGLLTGDTPLAAAVRAEAHRHWPDAPVCRAGDGAAGAAWLAARELPEVTDPVALHALLVPATD</sequence>
<dbReference type="EMBL" id="VIXA01000001">
    <property type="protein sequence ID" value="TWG26948.1"/>
    <property type="molecule type" value="Genomic_DNA"/>
</dbReference>
<dbReference type="RefSeq" id="WP_154936111.1">
    <property type="nucleotide sequence ID" value="NZ_VIXA01000001.1"/>
</dbReference>
<dbReference type="Pfam" id="PF01869">
    <property type="entry name" value="BcrAD_BadFG"/>
    <property type="match status" value="1"/>
</dbReference>
<dbReference type="PANTHER" id="PTHR43190:SF3">
    <property type="entry name" value="N-ACETYL-D-GLUCOSAMINE KINASE"/>
    <property type="match status" value="1"/>
</dbReference>
<dbReference type="GO" id="GO:0016301">
    <property type="term" value="F:kinase activity"/>
    <property type="evidence" value="ECO:0007669"/>
    <property type="project" value="UniProtKB-KW"/>
</dbReference>
<dbReference type="SUPFAM" id="SSF53067">
    <property type="entry name" value="Actin-like ATPase domain"/>
    <property type="match status" value="2"/>
</dbReference>
<accession>A0A561WSW1</accession>
<keyword evidence="3" id="KW-1185">Reference proteome</keyword>
<name>A0A561WSW1_9ACTN</name>
<dbReference type="AlphaFoldDB" id="A0A561WSW1"/>
<evidence type="ECO:0000313" key="2">
    <source>
        <dbReference type="EMBL" id="TWG26948.1"/>
    </source>
</evidence>
<dbReference type="InterPro" id="IPR002731">
    <property type="entry name" value="ATPase_BadF"/>
</dbReference>
<keyword evidence="2" id="KW-0808">Transferase</keyword>
<dbReference type="Proteomes" id="UP000319927">
    <property type="component" value="Unassembled WGS sequence"/>
</dbReference>
<gene>
    <name evidence="2" type="ORF">FHX75_1182</name>
</gene>
<organism evidence="2 3">
    <name type="scientific">Micromonospora palomenae</name>
    <dbReference type="NCBI Taxonomy" id="1461247"/>
    <lineage>
        <taxon>Bacteria</taxon>
        <taxon>Bacillati</taxon>
        <taxon>Actinomycetota</taxon>
        <taxon>Actinomycetes</taxon>
        <taxon>Micromonosporales</taxon>
        <taxon>Micromonosporaceae</taxon>
        <taxon>Micromonospora</taxon>
    </lineage>
</organism>
<proteinExistence type="predicted"/>
<dbReference type="InterPro" id="IPR043129">
    <property type="entry name" value="ATPase_NBD"/>
</dbReference>
<dbReference type="OrthoDB" id="8701357at2"/>